<dbReference type="EMBL" id="QFXC01000014">
    <property type="protein sequence ID" value="RDH80799.1"/>
    <property type="molecule type" value="Genomic_DNA"/>
</dbReference>
<dbReference type="PANTHER" id="PTHR30349">
    <property type="entry name" value="PHAGE INTEGRASE-RELATED"/>
    <property type="match status" value="1"/>
</dbReference>
<dbReference type="InterPro" id="IPR002104">
    <property type="entry name" value="Integrase_catalytic"/>
</dbReference>
<dbReference type="GO" id="GO:0006310">
    <property type="term" value="P:DNA recombination"/>
    <property type="evidence" value="ECO:0007669"/>
    <property type="project" value="UniProtKB-KW"/>
</dbReference>
<accession>A0A370D730</accession>
<dbReference type="InterPro" id="IPR011010">
    <property type="entry name" value="DNA_brk_join_enz"/>
</dbReference>
<proteinExistence type="predicted"/>
<dbReference type="GO" id="GO:0015074">
    <property type="term" value="P:DNA integration"/>
    <property type="evidence" value="ECO:0007669"/>
    <property type="project" value="UniProtKB-KW"/>
</dbReference>
<evidence type="ECO:0000259" key="3">
    <source>
        <dbReference type="PROSITE" id="PS51898"/>
    </source>
</evidence>
<protein>
    <submittedName>
        <fullName evidence="4">Recombinase XerC</fullName>
    </submittedName>
</protein>
<dbReference type="InterPro" id="IPR013762">
    <property type="entry name" value="Integrase-like_cat_sf"/>
</dbReference>
<keyword evidence="2" id="KW-0233">DNA recombination</keyword>
<dbReference type="Proteomes" id="UP000254266">
    <property type="component" value="Unassembled WGS sequence"/>
</dbReference>
<reference evidence="4 5" key="1">
    <citation type="journal article" date="2018" name="ISME J.">
        <title>Endosymbiont genomes yield clues of tubeworm success.</title>
        <authorList>
            <person name="Li Y."/>
            <person name="Liles M.R."/>
            <person name="Halanych K.M."/>
        </authorList>
    </citation>
    <scope>NUCLEOTIDE SEQUENCE [LARGE SCALE GENOMIC DNA]</scope>
    <source>
        <strain evidence="4">A1464</strain>
    </source>
</reference>
<dbReference type="InterPro" id="IPR050090">
    <property type="entry name" value="Tyrosine_recombinase_XerCD"/>
</dbReference>
<evidence type="ECO:0000256" key="2">
    <source>
        <dbReference type="ARBA" id="ARBA00023172"/>
    </source>
</evidence>
<evidence type="ECO:0000313" key="5">
    <source>
        <dbReference type="Proteomes" id="UP000254266"/>
    </source>
</evidence>
<name>A0A370D730_9GAMM</name>
<dbReference type="CDD" id="cd00397">
    <property type="entry name" value="DNA_BRE_C"/>
    <property type="match status" value="1"/>
</dbReference>
<dbReference type="PROSITE" id="PS51898">
    <property type="entry name" value="TYR_RECOMBINASE"/>
    <property type="match status" value="1"/>
</dbReference>
<comment type="caution">
    <text evidence="4">The sequence shown here is derived from an EMBL/GenBank/DDBJ whole genome shotgun (WGS) entry which is preliminary data.</text>
</comment>
<dbReference type="GO" id="GO:0003677">
    <property type="term" value="F:DNA binding"/>
    <property type="evidence" value="ECO:0007669"/>
    <property type="project" value="InterPro"/>
</dbReference>
<feature type="domain" description="Tyr recombinase" evidence="3">
    <location>
        <begin position="127"/>
        <end position="336"/>
    </location>
</feature>
<keyword evidence="1" id="KW-0229">DNA integration</keyword>
<dbReference type="Gene3D" id="1.10.443.10">
    <property type="entry name" value="Intergrase catalytic core"/>
    <property type="match status" value="1"/>
</dbReference>
<dbReference type="Pfam" id="PF00589">
    <property type="entry name" value="Phage_integrase"/>
    <property type="match status" value="1"/>
</dbReference>
<dbReference type="AlphaFoldDB" id="A0A370D730"/>
<dbReference type="PANTHER" id="PTHR30349:SF64">
    <property type="entry name" value="PROPHAGE INTEGRASE INTD-RELATED"/>
    <property type="match status" value="1"/>
</dbReference>
<evidence type="ECO:0000256" key="1">
    <source>
        <dbReference type="ARBA" id="ARBA00022908"/>
    </source>
</evidence>
<keyword evidence="5" id="KW-1185">Reference proteome</keyword>
<dbReference type="SUPFAM" id="SSF56349">
    <property type="entry name" value="DNA breaking-rejoining enzymes"/>
    <property type="match status" value="1"/>
</dbReference>
<organism evidence="4 5">
    <name type="scientific">endosymbiont of Galathealinum brachiosum</name>
    <dbReference type="NCBI Taxonomy" id="2200906"/>
    <lineage>
        <taxon>Bacteria</taxon>
        <taxon>Pseudomonadati</taxon>
        <taxon>Pseudomonadota</taxon>
        <taxon>Gammaproteobacteria</taxon>
        <taxon>sulfur-oxidizing symbionts</taxon>
    </lineage>
</organism>
<evidence type="ECO:0000313" key="4">
    <source>
        <dbReference type="EMBL" id="RDH80799.1"/>
    </source>
</evidence>
<sequence length="369" mass="42785">MMKHNPENERVKRSYLIFMKQAKRQDESSLDSVAMAISRFEYYTNYKNFKAFHFQQAIGFKEYLAKQDNKQTGNKLSKATLHSITRHLKIFFQWLAMQSGYKSRINYTDTEYFNLSEKDTRIAMARHEKPVPTVEQIKHTIECMPLTTNIERRNRALMAFTLLTGVRDSAIASLKIKHIDLISHSVFQDAREVKTKFSKTFTSYFFPVGEDVKEIVIEWINYLKSELLFGNDDPLFPKTNVIQGRSKTFEPSGFKKENWKTAAPIRKIFKQAFTAADLPYFNPHSFRKTLGKMGQKLCRSPEEFKAWSQNLGHEGVLTTLYSYGDVQLDRQAEIIKHLNSPIDKDESNVNKVAEALFKKMSALNAGQNL</sequence>
<gene>
    <name evidence="4" type="ORF">DIZ80_17405</name>
</gene>